<name>A0ABS9SHH0_9BACT</name>
<feature type="chain" id="PRO_5047058872" description="Beta-galactosidase galactose-binding domain-containing protein" evidence="3">
    <location>
        <begin position="23"/>
        <end position="203"/>
    </location>
</feature>
<comment type="caution">
    <text evidence="5">The sequence shown here is derived from an EMBL/GenBank/DDBJ whole genome shotgun (WGS) entry which is preliminary data.</text>
</comment>
<dbReference type="SUPFAM" id="SSF49785">
    <property type="entry name" value="Galactose-binding domain-like"/>
    <property type="match status" value="1"/>
</dbReference>
<evidence type="ECO:0000256" key="1">
    <source>
        <dbReference type="ARBA" id="ARBA00022801"/>
    </source>
</evidence>
<evidence type="ECO:0000313" key="6">
    <source>
        <dbReference type="Proteomes" id="UP001202248"/>
    </source>
</evidence>
<dbReference type="EMBL" id="JAKWBL010000001">
    <property type="protein sequence ID" value="MCH5597780.1"/>
    <property type="molecule type" value="Genomic_DNA"/>
</dbReference>
<dbReference type="PANTHER" id="PTHR42732:SF1">
    <property type="entry name" value="BETA-MANNOSIDASE"/>
    <property type="match status" value="1"/>
</dbReference>
<feature type="domain" description="Beta-galactosidase galactose-binding" evidence="4">
    <location>
        <begin position="88"/>
        <end position="145"/>
    </location>
</feature>
<keyword evidence="1" id="KW-0378">Hydrolase</keyword>
<evidence type="ECO:0000259" key="4">
    <source>
        <dbReference type="Pfam" id="PF21467"/>
    </source>
</evidence>
<feature type="signal peptide" evidence="3">
    <location>
        <begin position="1"/>
        <end position="22"/>
    </location>
</feature>
<dbReference type="RefSeq" id="WP_240827142.1">
    <property type="nucleotide sequence ID" value="NZ_JAKWBL010000001.1"/>
</dbReference>
<evidence type="ECO:0000256" key="3">
    <source>
        <dbReference type="SAM" id="SignalP"/>
    </source>
</evidence>
<dbReference type="Proteomes" id="UP001202248">
    <property type="component" value="Unassembled WGS sequence"/>
</dbReference>
<evidence type="ECO:0000313" key="5">
    <source>
        <dbReference type="EMBL" id="MCH5597780.1"/>
    </source>
</evidence>
<dbReference type="InterPro" id="IPR048913">
    <property type="entry name" value="BetaGal_gal-bd"/>
</dbReference>
<dbReference type="InterPro" id="IPR008979">
    <property type="entry name" value="Galactose-bd-like_sf"/>
</dbReference>
<dbReference type="PANTHER" id="PTHR42732">
    <property type="entry name" value="BETA-GALACTOSIDASE"/>
    <property type="match status" value="1"/>
</dbReference>
<organism evidence="5 6">
    <name type="scientific">Niabella ginsengisoli</name>
    <dbReference type="NCBI Taxonomy" id="522298"/>
    <lineage>
        <taxon>Bacteria</taxon>
        <taxon>Pseudomonadati</taxon>
        <taxon>Bacteroidota</taxon>
        <taxon>Chitinophagia</taxon>
        <taxon>Chitinophagales</taxon>
        <taxon>Chitinophagaceae</taxon>
        <taxon>Niabella</taxon>
    </lineage>
</organism>
<keyword evidence="3" id="KW-0732">Signal</keyword>
<evidence type="ECO:0000256" key="2">
    <source>
        <dbReference type="ARBA" id="ARBA00023295"/>
    </source>
</evidence>
<accession>A0ABS9SHH0</accession>
<dbReference type="InterPro" id="IPR051913">
    <property type="entry name" value="GH2_Domain-Containing"/>
</dbReference>
<gene>
    <name evidence="5" type="ORF">MKP09_07605</name>
</gene>
<keyword evidence="2" id="KW-0326">Glycosidase</keyword>
<dbReference type="Pfam" id="PF21467">
    <property type="entry name" value="BetaGal_gal-bd"/>
    <property type="match status" value="1"/>
</dbReference>
<reference evidence="5 6" key="1">
    <citation type="submission" date="2022-02" db="EMBL/GenBank/DDBJ databases">
        <authorList>
            <person name="Min J."/>
        </authorList>
    </citation>
    <scope>NUCLEOTIDE SEQUENCE [LARGE SCALE GENOMIC DNA]</scope>
    <source>
        <strain evidence="5 6">GR10-1</strain>
    </source>
</reference>
<protein>
    <recommendedName>
        <fullName evidence="4">Beta-galactosidase galactose-binding domain-containing protein</fullName>
    </recommendedName>
</protein>
<dbReference type="Gene3D" id="2.60.120.260">
    <property type="entry name" value="Galactose-binding domain-like"/>
    <property type="match status" value="1"/>
</dbReference>
<proteinExistence type="predicted"/>
<keyword evidence="6" id="KW-1185">Reference proteome</keyword>
<sequence>MMIRKIVFFISLGLNISTSLIAQSSRSIIDFNSDWKFLLGDHVSYKNISFNDASWRTLDLPHDWSIEGKFDSIHPARNAGGALPGGIGWYRKTFTTNSSNKKVYVEFDGVHRNSEVWINGHYLGKWPYGYTSFRYELTTWLKPGNQKIRSLYGLIIPSSLIPGGTRVRAFTGMCDWLPLIKQQLTIGALLLQLQKLAMKKQLL</sequence>